<name>A0A0G0UCI4_9BACT</name>
<feature type="coiled-coil region" evidence="1">
    <location>
        <begin position="157"/>
        <end position="209"/>
    </location>
</feature>
<evidence type="ECO:0000256" key="2">
    <source>
        <dbReference type="SAM" id="SignalP"/>
    </source>
</evidence>
<feature type="signal peptide" evidence="2">
    <location>
        <begin position="1"/>
        <end position="23"/>
    </location>
</feature>
<dbReference type="Proteomes" id="UP000034616">
    <property type="component" value="Unassembled WGS sequence"/>
</dbReference>
<comment type="caution">
    <text evidence="3">The sequence shown here is derived from an EMBL/GenBank/DDBJ whole genome shotgun (WGS) entry which is preliminary data.</text>
</comment>
<organism evidence="3 4">
    <name type="scientific">Candidatus Uhrbacteria bacterium GW2011_GWC2_41_11</name>
    <dbReference type="NCBI Taxonomy" id="1618985"/>
    <lineage>
        <taxon>Bacteria</taxon>
        <taxon>Candidatus Uhriibacteriota</taxon>
    </lineage>
</organism>
<evidence type="ECO:0000256" key="1">
    <source>
        <dbReference type="SAM" id="Coils"/>
    </source>
</evidence>
<keyword evidence="2" id="KW-0732">Signal</keyword>
<dbReference type="EMBL" id="LCAH01000010">
    <property type="protein sequence ID" value="KKR86644.1"/>
    <property type="molecule type" value="Genomic_DNA"/>
</dbReference>
<evidence type="ECO:0008006" key="5">
    <source>
        <dbReference type="Google" id="ProtNLM"/>
    </source>
</evidence>
<sequence length="252" mass="27766">MKNFIHIFALLSLLVLPFAQVQAAITKPSEMTEEEKAELQAEAEAAKDTAIQKAEELGVTFTQYQEKLVQILELAIDKLDTAEETIEGNEYISDVTEDEILDALSALEGKLQTYKTQTNNADSMDDLEGINKQIVADLKANKDAIKTAIQESVLVVAAEAEKRAEQIKIKVESILELLKISCPDEKTTIESIESQLEDLNALAADLKIAVDDEDVEEAKSLMKQMADVAPNLVKEVKEVVDACEEQIEDLAS</sequence>
<accession>A0A0G0UCI4</accession>
<gene>
    <name evidence="3" type="ORF">UU35_C0010G0022</name>
</gene>
<feature type="coiled-coil region" evidence="1">
    <location>
        <begin position="29"/>
        <end position="56"/>
    </location>
</feature>
<reference evidence="3 4" key="1">
    <citation type="journal article" date="2015" name="Nature">
        <title>rRNA introns, odd ribosomes, and small enigmatic genomes across a large radiation of phyla.</title>
        <authorList>
            <person name="Brown C.T."/>
            <person name="Hug L.A."/>
            <person name="Thomas B.C."/>
            <person name="Sharon I."/>
            <person name="Castelle C.J."/>
            <person name="Singh A."/>
            <person name="Wilkins M.J."/>
            <person name="Williams K.H."/>
            <person name="Banfield J.F."/>
        </authorList>
    </citation>
    <scope>NUCLEOTIDE SEQUENCE [LARGE SCALE GENOMIC DNA]</scope>
</reference>
<keyword evidence="1" id="KW-0175">Coiled coil</keyword>
<protein>
    <recommendedName>
        <fullName evidence="5">DUF5667 domain-containing protein</fullName>
    </recommendedName>
</protein>
<dbReference type="AlphaFoldDB" id="A0A0G0UCI4"/>
<evidence type="ECO:0000313" key="4">
    <source>
        <dbReference type="Proteomes" id="UP000034616"/>
    </source>
</evidence>
<feature type="chain" id="PRO_5002534613" description="DUF5667 domain-containing protein" evidence="2">
    <location>
        <begin position="24"/>
        <end position="252"/>
    </location>
</feature>
<proteinExistence type="predicted"/>
<evidence type="ECO:0000313" key="3">
    <source>
        <dbReference type="EMBL" id="KKR86644.1"/>
    </source>
</evidence>